<gene>
    <name evidence="1" type="ORF">PTTW11_02988</name>
</gene>
<dbReference type="AlphaFoldDB" id="A0A6S6VCK7"/>
<evidence type="ECO:0000313" key="1">
    <source>
        <dbReference type="EMBL" id="CAE7020004.1"/>
    </source>
</evidence>
<reference evidence="1" key="1">
    <citation type="submission" date="2021-02" db="EMBL/GenBank/DDBJ databases">
        <authorList>
            <person name="Syme A R."/>
            <person name="Syme A R."/>
            <person name="Moolhuijzen P."/>
        </authorList>
    </citation>
    <scope>NUCLEOTIDE SEQUENCE</scope>
    <source>
        <strain evidence="1">W1-1</strain>
    </source>
</reference>
<accession>A0A6S6VCK7</accession>
<sequence length="123" mass="12852">MKSLFAIFAAIPGLLVCSISATALPGDYELSMGSLEMSTDNMAVGKLEVTDGGFPGVTFTGTAQSINEQMKALKPKTLQAVDNVESGQARSLPTHIDSILNRPTATGAATFLDRSLAMMATLI</sequence>
<name>A0A6S6VCK7_9PLEO</name>
<proteinExistence type="predicted"/>
<evidence type="ECO:0000313" key="2">
    <source>
        <dbReference type="Proteomes" id="UP000472372"/>
    </source>
</evidence>
<organism evidence="1 2">
    <name type="scientific">Pyrenophora teres f. teres</name>
    <dbReference type="NCBI Taxonomy" id="97479"/>
    <lineage>
        <taxon>Eukaryota</taxon>
        <taxon>Fungi</taxon>
        <taxon>Dikarya</taxon>
        <taxon>Ascomycota</taxon>
        <taxon>Pezizomycotina</taxon>
        <taxon>Dothideomycetes</taxon>
        <taxon>Pleosporomycetidae</taxon>
        <taxon>Pleosporales</taxon>
        <taxon>Pleosporineae</taxon>
        <taxon>Pleosporaceae</taxon>
        <taxon>Pyrenophora</taxon>
    </lineage>
</organism>
<dbReference type="Proteomes" id="UP000472372">
    <property type="component" value="Chromosome 3"/>
</dbReference>
<dbReference type="EMBL" id="HG992979">
    <property type="protein sequence ID" value="CAE7020004.1"/>
    <property type="molecule type" value="Genomic_DNA"/>
</dbReference>
<protein>
    <submittedName>
        <fullName evidence="1">Uncharacterized protein</fullName>
    </submittedName>
</protein>